<evidence type="ECO:0000313" key="2">
    <source>
        <dbReference type="EMBL" id="RAK63357.1"/>
    </source>
</evidence>
<sequence length="175" mass="18540">MKAVIPTALAVLLLAGGARAEVVETGPQGFRIKSVQQIKAPPAKVYQAIGEIGRWWDPEHTYSGKSENLSMPLQAGACWCETIPGGGSVRHGAVVLAWPEQGMIRADAALGPLQDEGVSAALFFQMKPKDGGTELTITYNVGGARDFALKAAPVVDQVLNGGWTRLKRYVETGAP</sequence>
<dbReference type="SUPFAM" id="SSF55961">
    <property type="entry name" value="Bet v1-like"/>
    <property type="match status" value="1"/>
</dbReference>
<evidence type="ECO:0000313" key="3">
    <source>
        <dbReference type="Proteomes" id="UP000249524"/>
    </source>
</evidence>
<evidence type="ECO:0000256" key="1">
    <source>
        <dbReference type="SAM" id="SignalP"/>
    </source>
</evidence>
<dbReference type="OrthoDB" id="5735475at2"/>
<comment type="caution">
    <text evidence="2">The sequence shown here is derived from an EMBL/GenBank/DDBJ whole genome shotgun (WGS) entry which is preliminary data.</text>
</comment>
<dbReference type="EMBL" id="QFYS01000008">
    <property type="protein sequence ID" value="RAK63357.1"/>
    <property type="molecule type" value="Genomic_DNA"/>
</dbReference>
<accession>A0A328B8S9</accession>
<name>A0A328B8S9_9CAUL</name>
<feature type="signal peptide" evidence="1">
    <location>
        <begin position="1"/>
        <end position="20"/>
    </location>
</feature>
<dbReference type="AlphaFoldDB" id="A0A328B8S9"/>
<dbReference type="Gene3D" id="3.30.530.20">
    <property type="match status" value="1"/>
</dbReference>
<dbReference type="Proteomes" id="UP000249524">
    <property type="component" value="Unassembled WGS sequence"/>
</dbReference>
<dbReference type="RefSeq" id="WP_111277197.1">
    <property type="nucleotide sequence ID" value="NZ_QFYS01000008.1"/>
</dbReference>
<organism evidence="2 3">
    <name type="scientific">Phenylobacterium kunshanense</name>
    <dbReference type="NCBI Taxonomy" id="1445034"/>
    <lineage>
        <taxon>Bacteria</taxon>
        <taxon>Pseudomonadati</taxon>
        <taxon>Pseudomonadota</taxon>
        <taxon>Alphaproteobacteria</taxon>
        <taxon>Caulobacterales</taxon>
        <taxon>Caulobacteraceae</taxon>
        <taxon>Phenylobacterium</taxon>
    </lineage>
</organism>
<dbReference type="InterPro" id="IPR023393">
    <property type="entry name" value="START-like_dom_sf"/>
</dbReference>
<protein>
    <submittedName>
        <fullName evidence="2">ATPase</fullName>
    </submittedName>
</protein>
<reference evidence="2 3" key="1">
    <citation type="submission" date="2018-05" db="EMBL/GenBank/DDBJ databases">
        <authorList>
            <person name="Lanie J.A."/>
            <person name="Ng W.-L."/>
            <person name="Kazmierczak K.M."/>
            <person name="Andrzejewski T.M."/>
            <person name="Davidsen T.M."/>
            <person name="Wayne K.J."/>
            <person name="Tettelin H."/>
            <person name="Glass J.I."/>
            <person name="Rusch D."/>
            <person name="Podicherti R."/>
            <person name="Tsui H.-C.T."/>
            <person name="Winkler M.E."/>
        </authorList>
    </citation>
    <scope>NUCLEOTIDE SEQUENCE [LARGE SCALE GENOMIC DNA]</scope>
    <source>
        <strain evidence="2 3">BUT-10</strain>
    </source>
</reference>
<proteinExistence type="predicted"/>
<feature type="chain" id="PRO_5016457357" evidence="1">
    <location>
        <begin position="21"/>
        <end position="175"/>
    </location>
</feature>
<keyword evidence="3" id="KW-1185">Reference proteome</keyword>
<keyword evidence="1" id="KW-0732">Signal</keyword>
<gene>
    <name evidence="2" type="ORF">DJ019_16660</name>
</gene>